<dbReference type="PROSITE" id="PS00041">
    <property type="entry name" value="HTH_ARAC_FAMILY_1"/>
    <property type="match status" value="1"/>
</dbReference>
<feature type="domain" description="HTH araC/xylS-type" evidence="5">
    <location>
        <begin position="217"/>
        <end position="325"/>
    </location>
</feature>
<feature type="transmembrane region" description="Helical" evidence="4">
    <location>
        <begin position="6"/>
        <end position="26"/>
    </location>
</feature>
<dbReference type="InterPro" id="IPR009057">
    <property type="entry name" value="Homeodomain-like_sf"/>
</dbReference>
<gene>
    <name evidence="6" type="ORF">M3P19_12065</name>
</gene>
<proteinExistence type="predicted"/>
<protein>
    <submittedName>
        <fullName evidence="6">AraC family transcriptional regulator</fullName>
    </submittedName>
</protein>
<feature type="transmembrane region" description="Helical" evidence="4">
    <location>
        <begin position="64"/>
        <end position="84"/>
    </location>
</feature>
<accession>A0ABT0PVL1</accession>
<evidence type="ECO:0000259" key="5">
    <source>
        <dbReference type="PROSITE" id="PS01124"/>
    </source>
</evidence>
<dbReference type="Gene3D" id="1.10.10.60">
    <property type="entry name" value="Homeodomain-like"/>
    <property type="match status" value="1"/>
</dbReference>
<dbReference type="InterPro" id="IPR018060">
    <property type="entry name" value="HTH_AraC"/>
</dbReference>
<feature type="transmembrane region" description="Helical" evidence="4">
    <location>
        <begin position="182"/>
        <end position="201"/>
    </location>
</feature>
<keyword evidence="2" id="KW-0238">DNA-binding</keyword>
<dbReference type="PANTHER" id="PTHR43280">
    <property type="entry name" value="ARAC-FAMILY TRANSCRIPTIONAL REGULATOR"/>
    <property type="match status" value="1"/>
</dbReference>
<dbReference type="SMART" id="SM00342">
    <property type="entry name" value="HTH_ARAC"/>
    <property type="match status" value="1"/>
</dbReference>
<evidence type="ECO:0000313" key="7">
    <source>
        <dbReference type="Proteomes" id="UP001203607"/>
    </source>
</evidence>
<keyword evidence="4" id="KW-1133">Transmembrane helix</keyword>
<dbReference type="SUPFAM" id="SSF46689">
    <property type="entry name" value="Homeodomain-like"/>
    <property type="match status" value="1"/>
</dbReference>
<keyword evidence="4" id="KW-0812">Transmembrane</keyword>
<sequence length="331" mass="37166">MDDLIILGLIAGVAVATSMFLATYFLAKSKNKPQDKLLGLLFLAISLRLSKSISFFIFHSIAPIGLAIGFLGLSAIGPLLYLYIRSSSEHANMFQNSDWFHAVVPIAGAMACLFLNLYPTTLLYWGTTALLFIYLVFSVYRFIQNQYTVVRLRQWNLRILIVVCLIWGAFVYQHVTSGIPDYAIGSGIAAVPIYYIFIYALRWPITNAKAAAKKLPLDCLQNIQHAFEKEAVFLNKGVSLSKFSEELNIPAYLITNAVKELYGKTFPETVNHFRIEALKRKLQDPDTYNTKIEALAYEVGFNSPSVFYSEFKKSTGVSPSKYKANFHSTKA</sequence>
<dbReference type="InterPro" id="IPR018062">
    <property type="entry name" value="HTH_AraC-typ_CS"/>
</dbReference>
<dbReference type="InterPro" id="IPR020449">
    <property type="entry name" value="Tscrpt_reg_AraC-type_HTH"/>
</dbReference>
<evidence type="ECO:0000256" key="2">
    <source>
        <dbReference type="ARBA" id="ARBA00023125"/>
    </source>
</evidence>
<feature type="transmembrane region" description="Helical" evidence="4">
    <location>
        <begin position="155"/>
        <end position="176"/>
    </location>
</feature>
<dbReference type="Proteomes" id="UP001203607">
    <property type="component" value="Unassembled WGS sequence"/>
</dbReference>
<dbReference type="PROSITE" id="PS01124">
    <property type="entry name" value="HTH_ARAC_FAMILY_2"/>
    <property type="match status" value="1"/>
</dbReference>
<dbReference type="PRINTS" id="PR00032">
    <property type="entry name" value="HTHARAC"/>
</dbReference>
<feature type="transmembrane region" description="Helical" evidence="4">
    <location>
        <begin position="96"/>
        <end position="117"/>
    </location>
</feature>
<feature type="transmembrane region" description="Helical" evidence="4">
    <location>
        <begin position="123"/>
        <end position="143"/>
    </location>
</feature>
<reference evidence="6 7" key="1">
    <citation type="submission" date="2022-05" db="EMBL/GenBank/DDBJ databases">
        <authorList>
            <person name="Park J.-S."/>
        </authorList>
    </citation>
    <scope>NUCLEOTIDE SEQUENCE [LARGE SCALE GENOMIC DNA]</scope>
    <source>
        <strain evidence="6 7">2012CJ35-5</strain>
    </source>
</reference>
<keyword evidence="7" id="KW-1185">Reference proteome</keyword>
<keyword evidence="3" id="KW-0804">Transcription</keyword>
<feature type="transmembrane region" description="Helical" evidence="4">
    <location>
        <begin position="38"/>
        <end position="58"/>
    </location>
</feature>
<dbReference type="Pfam" id="PF12833">
    <property type="entry name" value="HTH_18"/>
    <property type="match status" value="1"/>
</dbReference>
<keyword evidence="4" id="KW-0472">Membrane</keyword>
<evidence type="ECO:0000256" key="1">
    <source>
        <dbReference type="ARBA" id="ARBA00023015"/>
    </source>
</evidence>
<dbReference type="RefSeq" id="WP_249657934.1">
    <property type="nucleotide sequence ID" value="NZ_JAMFMA010000003.1"/>
</dbReference>
<comment type="caution">
    <text evidence="6">The sequence shown here is derived from an EMBL/GenBank/DDBJ whole genome shotgun (WGS) entry which is preliminary data.</text>
</comment>
<name>A0ABT0PVL1_9FLAO</name>
<evidence type="ECO:0000256" key="4">
    <source>
        <dbReference type="SAM" id="Phobius"/>
    </source>
</evidence>
<dbReference type="EMBL" id="JAMFMA010000003">
    <property type="protein sequence ID" value="MCL6274747.1"/>
    <property type="molecule type" value="Genomic_DNA"/>
</dbReference>
<evidence type="ECO:0000256" key="3">
    <source>
        <dbReference type="ARBA" id="ARBA00023163"/>
    </source>
</evidence>
<keyword evidence="1" id="KW-0805">Transcription regulation</keyword>
<dbReference type="PANTHER" id="PTHR43280:SF29">
    <property type="entry name" value="ARAC-FAMILY TRANSCRIPTIONAL REGULATOR"/>
    <property type="match status" value="1"/>
</dbReference>
<organism evidence="6 7">
    <name type="scientific">Flagellimonas spongiicola</name>
    <dbReference type="NCBI Taxonomy" id="2942208"/>
    <lineage>
        <taxon>Bacteria</taxon>
        <taxon>Pseudomonadati</taxon>
        <taxon>Bacteroidota</taxon>
        <taxon>Flavobacteriia</taxon>
        <taxon>Flavobacteriales</taxon>
        <taxon>Flavobacteriaceae</taxon>
        <taxon>Flagellimonas</taxon>
    </lineage>
</organism>
<evidence type="ECO:0000313" key="6">
    <source>
        <dbReference type="EMBL" id="MCL6274747.1"/>
    </source>
</evidence>